<protein>
    <submittedName>
        <fullName evidence="1">Uncharacterized protein</fullName>
    </submittedName>
</protein>
<dbReference type="EMBL" id="UOFZ01000120">
    <property type="protein sequence ID" value="VAX13530.1"/>
    <property type="molecule type" value="Genomic_DNA"/>
</dbReference>
<dbReference type="AlphaFoldDB" id="A0A3B1BS88"/>
<name>A0A3B1BS88_9ZZZZ</name>
<proteinExistence type="predicted"/>
<organism evidence="1">
    <name type="scientific">hydrothermal vent metagenome</name>
    <dbReference type="NCBI Taxonomy" id="652676"/>
    <lineage>
        <taxon>unclassified sequences</taxon>
        <taxon>metagenomes</taxon>
        <taxon>ecological metagenomes</taxon>
    </lineage>
</organism>
<accession>A0A3B1BS88</accession>
<sequence>MIQQLQSEHYAESKHGEIEKFINQDGQEILRRLLQAWLDLKASKEENQGSIHCTTGEKLNHVRSGTSRALTSLFGDIIVGRKSYRQSYEASLFPMDAQLNLSNDKYSDGIRYRASKEALRESFDDAIESVGETTGGYVPKRQSLNLVRDVAQDFEDFYRKKRFIKPEETSDLLVLSFDGKGIVMHPVMCLR</sequence>
<reference evidence="1" key="1">
    <citation type="submission" date="2018-06" db="EMBL/GenBank/DDBJ databases">
        <authorList>
            <person name="Zhirakovskaya E."/>
        </authorList>
    </citation>
    <scope>NUCLEOTIDE SEQUENCE</scope>
</reference>
<evidence type="ECO:0000313" key="1">
    <source>
        <dbReference type="EMBL" id="VAX13530.1"/>
    </source>
</evidence>
<gene>
    <name evidence="1" type="ORF">MNBD_GAMMA24-2167</name>
</gene>